<organism evidence="1 2">
    <name type="scientific">Escherichia coli O6:H1 (strain CFT073 / ATCC 700928 / UPEC)</name>
    <dbReference type="NCBI Taxonomy" id="199310"/>
    <lineage>
        <taxon>Bacteria</taxon>
        <taxon>Pseudomonadati</taxon>
        <taxon>Pseudomonadota</taxon>
        <taxon>Gammaproteobacteria</taxon>
        <taxon>Enterobacterales</taxon>
        <taxon>Enterobacteriaceae</taxon>
        <taxon>Escherichia</taxon>
    </lineage>
</organism>
<dbReference type="KEGG" id="ecc:c3339"/>
<protein>
    <submittedName>
        <fullName evidence="1">Uncharacterized protein</fullName>
    </submittedName>
</protein>
<reference evidence="1 2" key="1">
    <citation type="journal article" date="2002" name="Proc. Natl. Acad. Sci. U.S.A.">
        <title>Extensive mosaic structure revealed by the complete genome sequence of uropathogenic Escherichia coli.</title>
        <authorList>
            <person name="Welch R.A."/>
            <person name="Burland V."/>
            <person name="Plunkett G.III."/>
            <person name="Redford P."/>
            <person name="Roesch P."/>
            <person name="Rasko D."/>
            <person name="Buckles E.L."/>
            <person name="Liou S.R."/>
            <person name="Boutin A."/>
            <person name="Hackett J."/>
            <person name="Stroud D."/>
            <person name="Mayhew G.F."/>
            <person name="Rose D.J."/>
            <person name="Zhou S."/>
            <person name="Schwartz D.C."/>
            <person name="Perna N.T."/>
            <person name="Mobley H.L."/>
            <person name="Donnenberg M.S."/>
            <person name="Blattner F.R."/>
        </authorList>
    </citation>
    <scope>NUCLEOTIDE SEQUENCE [LARGE SCALE GENOMIC DNA]</scope>
    <source>
        <strain evidence="2">CFT073 / ATCC 700928 / UPEC</strain>
    </source>
</reference>
<dbReference type="AlphaFoldDB" id="A0A0H2VA13"/>
<dbReference type="EMBL" id="AE014075">
    <property type="protein sequence ID" value="AAN81787.1"/>
    <property type="molecule type" value="Genomic_DNA"/>
</dbReference>
<sequence length="96" mass="10332">MLLVWRDGWLASRIESRTFLPKGVKAMATARNGVAKQSNVVSTPQLPLKPAIGKTKASTMAAKQITPNVLIYPLAEINVSIIAQTNKAHQPLKGKG</sequence>
<dbReference type="Proteomes" id="UP000001410">
    <property type="component" value="Chromosome"/>
</dbReference>
<gene>
    <name evidence="1" type="ordered locus">c3339</name>
</gene>
<keyword evidence="2" id="KW-1185">Reference proteome</keyword>
<evidence type="ECO:0000313" key="1">
    <source>
        <dbReference type="EMBL" id="AAN81787.1"/>
    </source>
</evidence>
<proteinExistence type="predicted"/>
<dbReference type="HOGENOM" id="CLU_2355280_0_0_6"/>
<evidence type="ECO:0000313" key="2">
    <source>
        <dbReference type="Proteomes" id="UP000001410"/>
    </source>
</evidence>
<accession>A0A0H2VA13</accession>
<name>A0A0H2VA13_ECOL6</name>